<dbReference type="Proteomes" id="UP000268093">
    <property type="component" value="Unassembled WGS sequence"/>
</dbReference>
<dbReference type="AlphaFoldDB" id="A0A433AIM2"/>
<dbReference type="InterPro" id="IPR049150">
    <property type="entry name" value="EFR3_HEAT-like_rpt"/>
</dbReference>
<evidence type="ECO:0000313" key="3">
    <source>
        <dbReference type="Proteomes" id="UP000268093"/>
    </source>
</evidence>
<dbReference type="EMBL" id="RBNI01017460">
    <property type="protein sequence ID" value="RUP02596.1"/>
    <property type="molecule type" value="Genomic_DNA"/>
</dbReference>
<sequence length="169" mass="19124">MGCCTRYVKHAYLINNCYPVREGDKGPKSSELSYLTFYASSRPAKLTKVGNYLERKVTRDIWKGRKNDNQVSLDIIKALIQSCHRDLNLFSKNVIKILDMILDTRDLELVSLACSTFVVFCAHHDGSTLGVDNEFTISYESLVKKFAGFCTYTTADDSVASKYVQCNSY</sequence>
<dbReference type="GO" id="GO:0005886">
    <property type="term" value="C:plasma membrane"/>
    <property type="evidence" value="ECO:0007669"/>
    <property type="project" value="TreeGrafter"/>
</dbReference>
<dbReference type="PANTHER" id="PTHR47766">
    <property type="entry name" value="PROTEIN EFR3"/>
    <property type="match status" value="1"/>
</dbReference>
<dbReference type="OrthoDB" id="19232at2759"/>
<dbReference type="InterPro" id="IPR039786">
    <property type="entry name" value="EFR3"/>
</dbReference>
<protein>
    <submittedName>
        <fullName evidence="2">Uncharacterized protein</fullName>
    </submittedName>
</protein>
<evidence type="ECO:0000313" key="2">
    <source>
        <dbReference type="EMBL" id="RUP02596.1"/>
    </source>
</evidence>
<dbReference type="Pfam" id="PF21072">
    <property type="entry name" value="EFR3"/>
    <property type="match status" value="1"/>
</dbReference>
<reference evidence="2 3" key="1">
    <citation type="journal article" date="2018" name="New Phytol.">
        <title>Phylogenomics of Endogonaceae and evolution of mycorrhizas within Mucoromycota.</title>
        <authorList>
            <person name="Chang Y."/>
            <person name="Desiro A."/>
            <person name="Na H."/>
            <person name="Sandor L."/>
            <person name="Lipzen A."/>
            <person name="Clum A."/>
            <person name="Barry K."/>
            <person name="Grigoriev I.V."/>
            <person name="Martin F.M."/>
            <person name="Stajich J.E."/>
            <person name="Smith M.E."/>
            <person name="Bonito G."/>
            <person name="Spatafora J.W."/>
        </authorList>
    </citation>
    <scope>NUCLEOTIDE SEQUENCE [LARGE SCALE GENOMIC DNA]</scope>
    <source>
        <strain evidence="2 3">GMNB39</strain>
    </source>
</reference>
<keyword evidence="3" id="KW-1185">Reference proteome</keyword>
<name>A0A433AIM2_9FUNG</name>
<accession>A0A433AIM2</accession>
<gene>
    <name evidence="2" type="ORF">BC936DRAFT_140622</name>
</gene>
<organism evidence="2 3">
    <name type="scientific">Jimgerdemannia flammicorona</name>
    <dbReference type="NCBI Taxonomy" id="994334"/>
    <lineage>
        <taxon>Eukaryota</taxon>
        <taxon>Fungi</taxon>
        <taxon>Fungi incertae sedis</taxon>
        <taxon>Mucoromycota</taxon>
        <taxon>Mucoromycotina</taxon>
        <taxon>Endogonomycetes</taxon>
        <taxon>Endogonales</taxon>
        <taxon>Endogonaceae</taxon>
        <taxon>Jimgerdemannia</taxon>
    </lineage>
</organism>
<dbReference type="GO" id="GO:0072659">
    <property type="term" value="P:protein localization to plasma membrane"/>
    <property type="evidence" value="ECO:0007669"/>
    <property type="project" value="InterPro"/>
</dbReference>
<comment type="caution">
    <text evidence="2">The sequence shown here is derived from an EMBL/GenBank/DDBJ whole genome shotgun (WGS) entry which is preliminary data.</text>
</comment>
<evidence type="ECO:0000256" key="1">
    <source>
        <dbReference type="ARBA" id="ARBA00010216"/>
    </source>
</evidence>
<comment type="similarity">
    <text evidence="1">Belongs to the EFR3 family.</text>
</comment>
<proteinExistence type="inferred from homology"/>
<dbReference type="PANTHER" id="PTHR47766:SF1">
    <property type="entry name" value="PROTEIN EFR3"/>
    <property type="match status" value="1"/>
</dbReference>